<feature type="signal peptide" evidence="6">
    <location>
        <begin position="1"/>
        <end position="21"/>
    </location>
</feature>
<evidence type="ECO:0000259" key="7">
    <source>
        <dbReference type="Pfam" id="PF07980"/>
    </source>
</evidence>
<gene>
    <name evidence="9" type="ORF">CLV33_10449</name>
</gene>
<dbReference type="PROSITE" id="PS51257">
    <property type="entry name" value="PROKAR_LIPOPROTEIN"/>
    <property type="match status" value="1"/>
</dbReference>
<protein>
    <submittedName>
        <fullName evidence="9">SusD-like starch-binding protein associating with outer membrane</fullName>
    </submittedName>
</protein>
<dbReference type="Pfam" id="PF14322">
    <property type="entry name" value="SusD-like_3"/>
    <property type="match status" value="1"/>
</dbReference>
<evidence type="ECO:0000259" key="8">
    <source>
        <dbReference type="Pfam" id="PF14322"/>
    </source>
</evidence>
<keyword evidence="5" id="KW-0998">Cell outer membrane</keyword>
<comment type="subcellular location">
    <subcellularLocation>
        <location evidence="1">Cell outer membrane</location>
    </subcellularLocation>
</comment>
<evidence type="ECO:0000256" key="1">
    <source>
        <dbReference type="ARBA" id="ARBA00004442"/>
    </source>
</evidence>
<feature type="domain" description="SusD-like N-terminal" evidence="8">
    <location>
        <begin position="23"/>
        <end position="226"/>
    </location>
</feature>
<dbReference type="Gene3D" id="1.25.40.390">
    <property type="match status" value="1"/>
</dbReference>
<evidence type="ECO:0000313" key="10">
    <source>
        <dbReference type="Proteomes" id="UP000251545"/>
    </source>
</evidence>
<comment type="similarity">
    <text evidence="2">Belongs to the SusD family.</text>
</comment>
<evidence type="ECO:0000256" key="2">
    <source>
        <dbReference type="ARBA" id="ARBA00006275"/>
    </source>
</evidence>
<evidence type="ECO:0000256" key="6">
    <source>
        <dbReference type="SAM" id="SignalP"/>
    </source>
</evidence>
<dbReference type="Pfam" id="PF07980">
    <property type="entry name" value="SusD_RagB"/>
    <property type="match status" value="1"/>
</dbReference>
<dbReference type="GO" id="GO:0009279">
    <property type="term" value="C:cell outer membrane"/>
    <property type="evidence" value="ECO:0007669"/>
    <property type="project" value="UniProtKB-SubCell"/>
</dbReference>
<evidence type="ECO:0000256" key="4">
    <source>
        <dbReference type="ARBA" id="ARBA00023136"/>
    </source>
</evidence>
<evidence type="ECO:0000256" key="5">
    <source>
        <dbReference type="ARBA" id="ARBA00023237"/>
    </source>
</evidence>
<dbReference type="RefSeq" id="WP_105473474.1">
    <property type="nucleotide sequence ID" value="NZ_PVEO01000004.1"/>
</dbReference>
<accession>A0A362X3N0</accession>
<organism evidence="9 10">
    <name type="scientific">Jejuia pallidilutea</name>
    <dbReference type="NCBI Taxonomy" id="504487"/>
    <lineage>
        <taxon>Bacteria</taxon>
        <taxon>Pseudomonadati</taxon>
        <taxon>Bacteroidota</taxon>
        <taxon>Flavobacteriia</taxon>
        <taxon>Flavobacteriales</taxon>
        <taxon>Flavobacteriaceae</taxon>
        <taxon>Jejuia</taxon>
    </lineage>
</organism>
<dbReference type="AlphaFoldDB" id="A0A362X3N0"/>
<dbReference type="CDD" id="cd08977">
    <property type="entry name" value="SusD"/>
    <property type="match status" value="1"/>
</dbReference>
<name>A0A362X3N0_9FLAO</name>
<dbReference type="SUPFAM" id="SSF48452">
    <property type="entry name" value="TPR-like"/>
    <property type="match status" value="1"/>
</dbReference>
<comment type="caution">
    <text evidence="9">The sequence shown here is derived from an EMBL/GenBank/DDBJ whole genome shotgun (WGS) entry which is preliminary data.</text>
</comment>
<sequence>MKILHKIKFVVVALIIVSCDANEFLDIQPANSNTPLSFYTSEKQITEGVNAIYSTNRTINNGQWRFGEFRSDNTSYQRNEADRGGTPTEEIDEFTMNSDNGNISSYWNAWYGGILDCNLVLNNIDNVDFDDEELMNSRKGEALFFRSYFYLNLARSFGDIPFHRLVASSVDDAFSEVFTSRIPVSEVYEEILEDNQEAINYLPASWPNSEVGRATKGAALMLQAKILMTIQRYDEAIPYLRQMEGLGYSILGNYEMVFNPSNKNHAESVFEIQFDYASGQASNFLGQFVPFTSGRDILIFNPASGRAGLNQPTQDIIDLYPADDARAAVNIAYNRGEAFVNKYNYAPLAPGQQDVNFPMFRYADARLMLAECLAQTGSYQAGIDIINNEIRPRTGVAAPVTATSQEDALEKIAVERRLELAFENHRWFDLLRTGKAVETMKAHGEDQMALKPHLTDGLEYENIRTLLAIPFNQVDQYGYAQNPGW</sequence>
<keyword evidence="4" id="KW-0472">Membrane</keyword>
<feature type="chain" id="PRO_5016983630" evidence="6">
    <location>
        <begin position="22"/>
        <end position="485"/>
    </location>
</feature>
<dbReference type="InterPro" id="IPR012944">
    <property type="entry name" value="SusD_RagB_dom"/>
</dbReference>
<reference evidence="9 10" key="1">
    <citation type="submission" date="2018-02" db="EMBL/GenBank/DDBJ databases">
        <title>Genomic Encyclopedia of Archaeal and Bacterial Type Strains, Phase II (KMG-II): from individual species to whole genera.</title>
        <authorList>
            <person name="Goeker M."/>
        </authorList>
    </citation>
    <scope>NUCLEOTIDE SEQUENCE [LARGE SCALE GENOMIC DNA]</scope>
    <source>
        <strain evidence="9 10">DSM 21165</strain>
    </source>
</reference>
<dbReference type="InterPro" id="IPR011990">
    <property type="entry name" value="TPR-like_helical_dom_sf"/>
</dbReference>
<keyword evidence="3 6" id="KW-0732">Signal</keyword>
<proteinExistence type="inferred from homology"/>
<feature type="domain" description="RagB/SusD" evidence="7">
    <location>
        <begin position="339"/>
        <end position="485"/>
    </location>
</feature>
<dbReference type="Proteomes" id="UP000251545">
    <property type="component" value="Unassembled WGS sequence"/>
</dbReference>
<evidence type="ECO:0000256" key="3">
    <source>
        <dbReference type="ARBA" id="ARBA00022729"/>
    </source>
</evidence>
<dbReference type="EMBL" id="PVEO01000004">
    <property type="protein sequence ID" value="PQV48844.1"/>
    <property type="molecule type" value="Genomic_DNA"/>
</dbReference>
<evidence type="ECO:0000313" key="9">
    <source>
        <dbReference type="EMBL" id="PQV48844.1"/>
    </source>
</evidence>
<dbReference type="InterPro" id="IPR033985">
    <property type="entry name" value="SusD-like_N"/>
</dbReference>